<keyword evidence="8 9" id="KW-0968">Cytoplasmic vesicle</keyword>
<dbReference type="InterPro" id="IPR017107">
    <property type="entry name" value="AP1_complex_gsu"/>
</dbReference>
<dbReference type="VEuPathDB" id="FungiDB:CJI97_005366"/>
<dbReference type="GO" id="GO:0030121">
    <property type="term" value="C:AP-1 adaptor complex"/>
    <property type="evidence" value="ECO:0007669"/>
    <property type="project" value="InterPro"/>
</dbReference>
<dbReference type="PIRSF" id="PIRSF037094">
    <property type="entry name" value="AP1_complex_gamma"/>
    <property type="match status" value="1"/>
</dbReference>
<evidence type="ECO:0000256" key="9">
    <source>
        <dbReference type="PIRNR" id="PIRNR037094"/>
    </source>
</evidence>
<accession>A0A0L0NZF7</accession>
<protein>
    <recommendedName>
        <fullName evidence="9">AP-1 complex subunit gamma</fullName>
    </recommendedName>
</protein>
<evidence type="ECO:0000256" key="6">
    <source>
        <dbReference type="ARBA" id="ARBA00023034"/>
    </source>
</evidence>
<evidence type="ECO:0000256" key="3">
    <source>
        <dbReference type="ARBA" id="ARBA00006613"/>
    </source>
</evidence>
<keyword evidence="4 9" id="KW-0813">Transport</keyword>
<evidence type="ECO:0000256" key="1">
    <source>
        <dbReference type="ARBA" id="ARBA00004156"/>
    </source>
</evidence>
<dbReference type="SUPFAM" id="SSF48371">
    <property type="entry name" value="ARM repeat"/>
    <property type="match status" value="1"/>
</dbReference>
<sequence>MGSLKLFIKSVRKAKTIADERTVVRKESASIRTSFRDPNLDQTTRRINISKLLYLYILGEKTHFGQVECLKLLASPRFADKRQGYLAVMLLLDENQEVLTLLTNSLDNDMQHPNTFINGLALTCLGNVASPELARDLYNDVEKIIKTTNSAYLKKKACMVAAKLISKEPDLGEVFMPIVQQLLNDKLSQFLLGVCRMIQEIYIHCPDQRQVVLKLVPRLIAQLKRIITAGFMPDYDVSGVTDPFLQVTILQTLRALATDDACLPDYLEQMNDILTQVALNVGSGKNASHAILYECIKTIFAIKSDQSLRVLGINLLGQFLQHKDNNARYVALEMFLTVIDYEPLAVQRHRATIVGCLLDGDISIRRRALELAFAILDEQNIRVLIREILTFLEHCTDNELKPYITSQITIASSRYAPNEKWHYDTLIRMLKMSGNYITSDILSNILAIMMRCGSGELRKHVVSRLFLAAVEDPLQYSLAIVAVWCLGEFADSILGTDVEVNGKQIVASELAILNLIDGYINNSNFTEAETTQLVVYILTAVIKLSVRFHDAQSLEQLRLILNSRTYDTNLEIQTRAVEYQQIFGQSPKLKQGLLAHMPAPSIKDRQSLSLHGGSILTKVPKTLALGASSEKTADLLDLLDDVPAGSSEQKLQPIAESDLLLDIFGSTPSSQPTKTSASNGLLDLYDTASTQPANTNITKPTTRTSSATEVEAFNDGHLRIAFDKQSFQEGQANIDAIITSSSPNKVDQVQLLFAVPKSQKLNITTTAGSDSLVTSNVIRQALRITGKAGSKVKLRVKVKYRLDGTPREDQFDFAGFTGTL</sequence>
<evidence type="ECO:0000259" key="10">
    <source>
        <dbReference type="PROSITE" id="PS50180"/>
    </source>
</evidence>
<dbReference type="InterPro" id="IPR013041">
    <property type="entry name" value="Clathrin_app_Ig-like_sf"/>
</dbReference>
<dbReference type="SMART" id="SM00809">
    <property type="entry name" value="Alpha_adaptinC2"/>
    <property type="match status" value="1"/>
</dbReference>
<dbReference type="Gene3D" id="2.60.40.1230">
    <property type="match status" value="1"/>
</dbReference>
<dbReference type="EMBL" id="LGST01000023">
    <property type="protein sequence ID" value="KND99532.1"/>
    <property type="molecule type" value="Genomic_DNA"/>
</dbReference>
<keyword evidence="7 9" id="KW-0472">Membrane</keyword>
<evidence type="ECO:0000313" key="12">
    <source>
        <dbReference type="Proteomes" id="UP000037122"/>
    </source>
</evidence>
<evidence type="ECO:0000256" key="7">
    <source>
        <dbReference type="ARBA" id="ARBA00023136"/>
    </source>
</evidence>
<dbReference type="InterPro" id="IPR008152">
    <property type="entry name" value="Clathrin_a/b/g-adaptin_app_Ig"/>
</dbReference>
<evidence type="ECO:0000256" key="2">
    <source>
        <dbReference type="ARBA" id="ARBA00004555"/>
    </source>
</evidence>
<comment type="caution">
    <text evidence="11">The sequence shown here is derived from an EMBL/GenBank/DDBJ whole genome shotgun (WGS) entry which is preliminary data.</text>
</comment>
<evidence type="ECO:0000256" key="4">
    <source>
        <dbReference type="ARBA" id="ARBA00022448"/>
    </source>
</evidence>
<dbReference type="GO" id="GO:0016192">
    <property type="term" value="P:vesicle-mediated transport"/>
    <property type="evidence" value="ECO:0007669"/>
    <property type="project" value="InterPro"/>
</dbReference>
<evidence type="ECO:0000256" key="8">
    <source>
        <dbReference type="ARBA" id="ARBA00023329"/>
    </source>
</evidence>
<dbReference type="InterPro" id="IPR011989">
    <property type="entry name" value="ARM-like"/>
</dbReference>
<dbReference type="VEuPathDB" id="FungiDB:CJI96_0004069"/>
<dbReference type="GO" id="GO:0005829">
    <property type="term" value="C:cytosol"/>
    <property type="evidence" value="ECO:0007669"/>
    <property type="project" value="GOC"/>
</dbReference>
<dbReference type="GO" id="GO:0006886">
    <property type="term" value="P:intracellular protein transport"/>
    <property type="evidence" value="ECO:0007669"/>
    <property type="project" value="UniProtKB-UniRule"/>
</dbReference>
<dbReference type="PROSITE" id="PS50180">
    <property type="entry name" value="GAE"/>
    <property type="match status" value="1"/>
</dbReference>
<organism evidence="11 12">
    <name type="scientific">Candidozyma auris</name>
    <name type="common">Yeast</name>
    <name type="synonym">Candida auris</name>
    <dbReference type="NCBI Taxonomy" id="498019"/>
    <lineage>
        <taxon>Eukaryota</taxon>
        <taxon>Fungi</taxon>
        <taxon>Dikarya</taxon>
        <taxon>Ascomycota</taxon>
        <taxon>Saccharomycotina</taxon>
        <taxon>Pichiomycetes</taxon>
        <taxon>Metschnikowiaceae</taxon>
        <taxon>Candidozyma</taxon>
    </lineage>
</organism>
<comment type="subcellular location">
    <subcellularLocation>
        <location evidence="1">Cytoplasmic vesicle membrane</location>
    </subcellularLocation>
    <subcellularLocation>
        <location evidence="2">Golgi apparatus</location>
    </subcellularLocation>
</comment>
<dbReference type="InterPro" id="IPR008153">
    <property type="entry name" value="GAE_dom"/>
</dbReference>
<dbReference type="PANTHER" id="PTHR22780">
    <property type="entry name" value="ADAPTIN, ALPHA/GAMMA/EPSILON"/>
    <property type="match status" value="1"/>
</dbReference>
<feature type="domain" description="GAE" evidence="10">
    <location>
        <begin position="705"/>
        <end position="817"/>
    </location>
</feature>
<dbReference type="Gene3D" id="1.25.10.10">
    <property type="entry name" value="Leucine-rich Repeat Variant"/>
    <property type="match status" value="1"/>
</dbReference>
<dbReference type="SUPFAM" id="SSF49348">
    <property type="entry name" value="Clathrin adaptor appendage domain"/>
    <property type="match status" value="1"/>
</dbReference>
<dbReference type="InterPro" id="IPR050840">
    <property type="entry name" value="Adaptor_Complx_Large_Subunit"/>
</dbReference>
<dbReference type="GO" id="GO:0016482">
    <property type="term" value="P:cytosolic transport"/>
    <property type="evidence" value="ECO:0007669"/>
    <property type="project" value="UniProtKB-ARBA"/>
</dbReference>
<dbReference type="Pfam" id="PF01602">
    <property type="entry name" value="Adaptin_N"/>
    <property type="match status" value="1"/>
</dbReference>
<proteinExistence type="inferred from homology"/>
<evidence type="ECO:0000256" key="5">
    <source>
        <dbReference type="ARBA" id="ARBA00022927"/>
    </source>
</evidence>
<comment type="similarity">
    <text evidence="3 9">Belongs to the adaptor complexes large subunit family.</text>
</comment>
<evidence type="ECO:0000313" key="11">
    <source>
        <dbReference type="EMBL" id="KND99532.1"/>
    </source>
</evidence>
<dbReference type="VEuPathDB" id="FungiDB:B9J08_005282"/>
<dbReference type="InterPro" id="IPR002553">
    <property type="entry name" value="Clathrin/coatomer_adapt-like_N"/>
</dbReference>
<dbReference type="Proteomes" id="UP000037122">
    <property type="component" value="Unassembled WGS sequence"/>
</dbReference>
<dbReference type="InterPro" id="IPR016024">
    <property type="entry name" value="ARM-type_fold"/>
</dbReference>
<name>A0A0L0NZF7_CANAR</name>
<dbReference type="VEuPathDB" id="FungiDB:CJJ07_001931"/>
<reference evidence="12" key="1">
    <citation type="journal article" date="2015" name="BMC Genomics">
        <title>Draft genome of a commonly misdiagnosed multidrug resistant pathogen Candida auris.</title>
        <authorList>
            <person name="Chatterjee S."/>
            <person name="Alampalli S.V."/>
            <person name="Nageshan R.K."/>
            <person name="Chettiar S.T."/>
            <person name="Joshi S."/>
            <person name="Tatu U.S."/>
        </authorList>
    </citation>
    <scope>NUCLEOTIDE SEQUENCE [LARGE SCALE GENOMIC DNA]</scope>
    <source>
        <strain evidence="12">6684</strain>
    </source>
</reference>
<dbReference type="Pfam" id="PF02883">
    <property type="entry name" value="Alpha_adaptinC2"/>
    <property type="match status" value="1"/>
</dbReference>
<keyword evidence="6 9" id="KW-0333">Golgi apparatus</keyword>
<gene>
    <name evidence="11" type="ORF">QG37_03682</name>
</gene>
<dbReference type="AlphaFoldDB" id="A0A0L0NZF7"/>
<dbReference type="VEuPathDB" id="FungiDB:CJJ09_004074"/>
<dbReference type="VEuPathDB" id="FungiDB:QG37_03682"/>
<keyword evidence="5 9" id="KW-0653">Protein transport</keyword>